<feature type="region of interest" description="Disordered" evidence="2">
    <location>
        <begin position="65"/>
        <end position="112"/>
    </location>
</feature>
<name>E2AFJ8_CAMFO</name>
<comment type="similarity">
    <text evidence="1">Belongs to the CFAP97 family.</text>
</comment>
<dbReference type="OrthoDB" id="515313at2759"/>
<evidence type="ECO:0000256" key="2">
    <source>
        <dbReference type="SAM" id="MobiDB-lite"/>
    </source>
</evidence>
<feature type="compositionally biased region" description="Acidic residues" evidence="2">
    <location>
        <begin position="65"/>
        <end position="74"/>
    </location>
</feature>
<dbReference type="Proteomes" id="UP000000311">
    <property type="component" value="Unassembled WGS sequence"/>
</dbReference>
<dbReference type="Pfam" id="PF13879">
    <property type="entry name" value="Hmw_CFAP97"/>
    <property type="match status" value="1"/>
</dbReference>
<proteinExistence type="inferred from homology"/>
<protein>
    <submittedName>
        <fullName evidence="3">UPF0501 protein KIAA1430-like protein</fullName>
    </submittedName>
</protein>
<organism evidence="4">
    <name type="scientific">Camponotus floridanus</name>
    <name type="common">Florida carpenter ant</name>
    <dbReference type="NCBI Taxonomy" id="104421"/>
    <lineage>
        <taxon>Eukaryota</taxon>
        <taxon>Metazoa</taxon>
        <taxon>Ecdysozoa</taxon>
        <taxon>Arthropoda</taxon>
        <taxon>Hexapoda</taxon>
        <taxon>Insecta</taxon>
        <taxon>Pterygota</taxon>
        <taxon>Neoptera</taxon>
        <taxon>Endopterygota</taxon>
        <taxon>Hymenoptera</taxon>
        <taxon>Apocrita</taxon>
        <taxon>Aculeata</taxon>
        <taxon>Formicoidea</taxon>
        <taxon>Formicidae</taxon>
        <taxon>Formicinae</taxon>
        <taxon>Camponotus</taxon>
    </lineage>
</organism>
<dbReference type="PANTHER" id="PTHR23035:SF1">
    <property type="entry name" value="CILIA- AND FLAGELLA-ASSOCIATED PROTEIN 97"/>
    <property type="match status" value="1"/>
</dbReference>
<dbReference type="EMBL" id="GL439118">
    <property type="protein sequence ID" value="EFN67749.1"/>
    <property type="molecule type" value="Genomic_DNA"/>
</dbReference>
<gene>
    <name evidence="3" type="ORF">EAG_02696</name>
</gene>
<dbReference type="AlphaFoldDB" id="E2AFJ8"/>
<evidence type="ECO:0000313" key="4">
    <source>
        <dbReference type="Proteomes" id="UP000000311"/>
    </source>
</evidence>
<keyword evidence="4" id="KW-1185">Reference proteome</keyword>
<dbReference type="GO" id="GO:0007283">
    <property type="term" value="P:spermatogenesis"/>
    <property type="evidence" value="ECO:0007669"/>
    <property type="project" value="TreeGrafter"/>
</dbReference>
<reference evidence="3 4" key="1">
    <citation type="journal article" date="2010" name="Science">
        <title>Genomic comparison of the ants Camponotus floridanus and Harpegnathos saltator.</title>
        <authorList>
            <person name="Bonasio R."/>
            <person name="Zhang G."/>
            <person name="Ye C."/>
            <person name="Mutti N.S."/>
            <person name="Fang X."/>
            <person name="Qin N."/>
            <person name="Donahue G."/>
            <person name="Yang P."/>
            <person name="Li Q."/>
            <person name="Li C."/>
            <person name="Zhang P."/>
            <person name="Huang Z."/>
            <person name="Berger S.L."/>
            <person name="Reinberg D."/>
            <person name="Wang J."/>
            <person name="Liebig J."/>
        </authorList>
    </citation>
    <scope>NUCLEOTIDE SEQUENCE [LARGE SCALE GENOMIC DNA]</scope>
    <source>
        <strain evidence="4">C129</strain>
    </source>
</reference>
<evidence type="ECO:0000313" key="3">
    <source>
        <dbReference type="EMBL" id="EFN67749.1"/>
    </source>
</evidence>
<feature type="compositionally biased region" description="Basic and acidic residues" evidence="2">
    <location>
        <begin position="85"/>
        <end position="98"/>
    </location>
</feature>
<dbReference type="OMA" id="WNMSFTD"/>
<dbReference type="InterPro" id="IPR038791">
    <property type="entry name" value="Cfap97/Hemingway"/>
</dbReference>
<feature type="compositionally biased region" description="Acidic residues" evidence="2">
    <location>
        <begin position="99"/>
        <end position="112"/>
    </location>
</feature>
<dbReference type="InParanoid" id="E2AFJ8"/>
<evidence type="ECO:0000256" key="1">
    <source>
        <dbReference type="ARBA" id="ARBA00008315"/>
    </source>
</evidence>
<dbReference type="KEGG" id="cfo:105251850"/>
<dbReference type="PANTHER" id="PTHR23035">
    <property type="entry name" value="CILIA- AND FLAGELLA-ASSOCIATED PROTEIN 97-RELATED"/>
    <property type="match status" value="1"/>
</dbReference>
<dbReference type="STRING" id="104421.E2AFJ8"/>
<accession>E2AFJ8</accession>
<sequence length="275" mass="31599">MVTVQLESRESCFILHEDHQRTSNDLHVAMANPNEINSICECQYTVKDDSANDIFNAPNIHEIDEEDSETEETTILEQPNSSIPVKEDDLITQETKDVSDDESAYTDESFCSDESCDESEVTNIASRSLNPSSLHDIANFQRSQSSNEQDADVSESIWKDESYSINEPSRAATADRLIRSKRCRRWNMSFTDEEMRKIERENELLLRKIMAQQKPRHKILGERSVQPRISSSAINRKKLQKRIEDDNMLLLKRIQQAKSCVFANASKMGCRLTFL</sequence>
<dbReference type="InterPro" id="IPR029488">
    <property type="entry name" value="Hmw/CFAP97"/>
</dbReference>